<dbReference type="Proteomes" id="UP000095751">
    <property type="component" value="Unassembled WGS sequence"/>
</dbReference>
<dbReference type="AlphaFoldDB" id="A0A1E7FK42"/>
<name>A0A1E7FK42_9STRA</name>
<dbReference type="KEGG" id="fcy:FRACYDRAFT_236827"/>
<feature type="region of interest" description="Disordered" evidence="3">
    <location>
        <begin position="376"/>
        <end position="407"/>
    </location>
</feature>
<protein>
    <submittedName>
        <fullName evidence="5">p-loop containing nucleoside triphosphate hydrolase protein</fullName>
    </submittedName>
</protein>
<dbReference type="InterPro" id="IPR027417">
    <property type="entry name" value="P-loop_NTPase"/>
</dbReference>
<evidence type="ECO:0000313" key="5">
    <source>
        <dbReference type="EMBL" id="OEU18550.1"/>
    </source>
</evidence>
<evidence type="ECO:0000256" key="2">
    <source>
        <dbReference type="ARBA" id="ARBA00022679"/>
    </source>
</evidence>
<dbReference type="GO" id="GO:0008146">
    <property type="term" value="F:sulfotransferase activity"/>
    <property type="evidence" value="ECO:0007669"/>
    <property type="project" value="InterPro"/>
</dbReference>
<evidence type="ECO:0000256" key="3">
    <source>
        <dbReference type="SAM" id="MobiDB-lite"/>
    </source>
</evidence>
<evidence type="ECO:0000256" key="1">
    <source>
        <dbReference type="ARBA" id="ARBA00005771"/>
    </source>
</evidence>
<dbReference type="SUPFAM" id="SSF52540">
    <property type="entry name" value="P-loop containing nucleoside triphosphate hydrolases"/>
    <property type="match status" value="1"/>
</dbReference>
<dbReference type="GO" id="GO:0016787">
    <property type="term" value="F:hydrolase activity"/>
    <property type="evidence" value="ECO:0007669"/>
    <property type="project" value="UniProtKB-KW"/>
</dbReference>
<dbReference type="EMBL" id="KV784356">
    <property type="protein sequence ID" value="OEU18550.1"/>
    <property type="molecule type" value="Genomic_DNA"/>
</dbReference>
<gene>
    <name evidence="5" type="ORF">FRACYDRAFT_236827</name>
</gene>
<dbReference type="InParanoid" id="A0A1E7FK42"/>
<dbReference type="OrthoDB" id="205623at2759"/>
<evidence type="ECO:0000313" key="6">
    <source>
        <dbReference type="Proteomes" id="UP000095751"/>
    </source>
</evidence>
<keyword evidence="5" id="KW-0378">Hydrolase</keyword>
<feature type="domain" description="Sulfotransferase" evidence="4">
    <location>
        <begin position="46"/>
        <end position="239"/>
    </location>
</feature>
<sequence>MTPINNNIDYSSSKGKWDKWGTRGYSVMPHVSPESKRIAETYQLRPTDVVVLSFPKTGTTWTQTVCEMLRNNAEGYDGFNDIAERQPWLEFAYDCGQDLDCYDDDHIQSLPRIFKSHQLLSAINPGAKYLCIVRDPDATLLSWFAFQKAKGRSGYAEYNDANEFIANRPELFGRQCCFGTNIWEMYAEVWLARNDPSIKTLVYEALVADGPNGYMDHLPIIADFLGLKNYSNIVEESKNNEEETKQLYEKVAFLVSREQMVQHVDRFDDHFITEMGSKYGRALRIMEPAAKVRSKSQTSQRAELNETTIEWLEDQWFERMTPVTGHATYDEFATELSELLFTDVDVIEDILEEEKDEKGSKESIGVHVLVEQKQSKKSSIVMQRQSSISVRQMPEIRRRRESLAPHE</sequence>
<organism evidence="5 6">
    <name type="scientific">Fragilariopsis cylindrus CCMP1102</name>
    <dbReference type="NCBI Taxonomy" id="635003"/>
    <lineage>
        <taxon>Eukaryota</taxon>
        <taxon>Sar</taxon>
        <taxon>Stramenopiles</taxon>
        <taxon>Ochrophyta</taxon>
        <taxon>Bacillariophyta</taxon>
        <taxon>Bacillariophyceae</taxon>
        <taxon>Bacillariophycidae</taxon>
        <taxon>Bacillariales</taxon>
        <taxon>Bacillariaceae</taxon>
        <taxon>Fragilariopsis</taxon>
    </lineage>
</organism>
<dbReference type="PANTHER" id="PTHR11783">
    <property type="entry name" value="SULFOTRANSFERASE SULT"/>
    <property type="match status" value="1"/>
</dbReference>
<comment type="similarity">
    <text evidence="1">Belongs to the sulfotransferase 1 family.</text>
</comment>
<dbReference type="Gene3D" id="3.40.50.300">
    <property type="entry name" value="P-loop containing nucleotide triphosphate hydrolases"/>
    <property type="match status" value="1"/>
</dbReference>
<dbReference type="Pfam" id="PF00685">
    <property type="entry name" value="Sulfotransfer_1"/>
    <property type="match status" value="1"/>
</dbReference>
<accession>A0A1E7FK42</accession>
<proteinExistence type="inferred from homology"/>
<evidence type="ECO:0000259" key="4">
    <source>
        <dbReference type="Pfam" id="PF00685"/>
    </source>
</evidence>
<reference evidence="5 6" key="1">
    <citation type="submission" date="2016-09" db="EMBL/GenBank/DDBJ databases">
        <title>Extensive genetic diversity and differential bi-allelic expression allows diatom success in the polar Southern Ocean.</title>
        <authorList>
            <consortium name="DOE Joint Genome Institute"/>
            <person name="Mock T."/>
            <person name="Otillar R.P."/>
            <person name="Strauss J."/>
            <person name="Dupont C."/>
            <person name="Frickenhaus S."/>
            <person name="Maumus F."/>
            <person name="Mcmullan M."/>
            <person name="Sanges R."/>
            <person name="Schmutz J."/>
            <person name="Toseland A."/>
            <person name="Valas R."/>
            <person name="Veluchamy A."/>
            <person name="Ward B.J."/>
            <person name="Allen A."/>
            <person name="Barry K."/>
            <person name="Falciatore A."/>
            <person name="Ferrante M."/>
            <person name="Fortunato A.E."/>
            <person name="Gloeckner G."/>
            <person name="Gruber A."/>
            <person name="Hipkin R."/>
            <person name="Janech M."/>
            <person name="Kroth P."/>
            <person name="Leese F."/>
            <person name="Lindquist E."/>
            <person name="Lyon B.R."/>
            <person name="Martin J."/>
            <person name="Mayer C."/>
            <person name="Parker M."/>
            <person name="Quesneville H."/>
            <person name="Raymond J."/>
            <person name="Uhlig C."/>
            <person name="Valentin K.U."/>
            <person name="Worden A.Z."/>
            <person name="Armbrust E.V."/>
            <person name="Bowler C."/>
            <person name="Green B."/>
            <person name="Moulton V."/>
            <person name="Van Oosterhout C."/>
            <person name="Grigoriev I."/>
        </authorList>
    </citation>
    <scope>NUCLEOTIDE SEQUENCE [LARGE SCALE GENOMIC DNA]</scope>
    <source>
        <strain evidence="5 6">CCMP1102</strain>
    </source>
</reference>
<keyword evidence="6" id="KW-1185">Reference proteome</keyword>
<keyword evidence="2" id="KW-0808">Transferase</keyword>
<feature type="compositionally biased region" description="Basic and acidic residues" evidence="3">
    <location>
        <begin position="394"/>
        <end position="407"/>
    </location>
</feature>
<feature type="compositionally biased region" description="Polar residues" evidence="3">
    <location>
        <begin position="377"/>
        <end position="390"/>
    </location>
</feature>
<dbReference type="InterPro" id="IPR000863">
    <property type="entry name" value="Sulfotransferase_dom"/>
</dbReference>